<evidence type="ECO:0000256" key="3">
    <source>
        <dbReference type="PROSITE-ProRule" id="PRU01091"/>
    </source>
</evidence>
<keyword evidence="1 3" id="KW-0238">DNA-binding</keyword>
<evidence type="ECO:0000313" key="7">
    <source>
        <dbReference type="Proteomes" id="UP001564408"/>
    </source>
</evidence>
<gene>
    <name evidence="6" type="ORF">ABC977_10895</name>
</gene>
<dbReference type="Pfam" id="PF00072">
    <property type="entry name" value="Response_reg"/>
    <property type="match status" value="1"/>
</dbReference>
<dbReference type="SMART" id="SM00448">
    <property type="entry name" value="REC"/>
    <property type="match status" value="1"/>
</dbReference>
<proteinExistence type="predicted"/>
<dbReference type="Gene3D" id="1.10.10.10">
    <property type="entry name" value="Winged helix-like DNA-binding domain superfamily/Winged helix DNA-binding domain"/>
    <property type="match status" value="1"/>
</dbReference>
<evidence type="ECO:0000259" key="5">
    <source>
        <dbReference type="PROSITE" id="PS51755"/>
    </source>
</evidence>
<dbReference type="EMBL" id="JBDKXB010000013">
    <property type="protein sequence ID" value="MEY6432913.1"/>
    <property type="molecule type" value="Genomic_DNA"/>
</dbReference>
<feature type="modified residue" description="4-aspartylphosphate" evidence="2">
    <location>
        <position position="58"/>
    </location>
</feature>
<feature type="domain" description="Response regulatory" evidence="4">
    <location>
        <begin position="9"/>
        <end position="122"/>
    </location>
</feature>
<dbReference type="InterPro" id="IPR039420">
    <property type="entry name" value="WalR-like"/>
</dbReference>
<sequence length="245" mass="27585">MTEGITSVRILIIDDEEQIRRFLRISLKSQGYQVIEAETADEGIELAATRTPDLIVLDLGLPDADGKSVLTELRHWSTVPVMILSVRASESEKVAVLDAGANDYVTKPFGIQEFLARVRNLLRPRATTMPDAGIYDDGYLHIDLVKRLVSVTGEQVHLTRKEFAILKMLVSSPDQVITQTQLLREIWGPTHVDDTHYLRNFVGRIRQKLRDDSGEPRYVRTEPGVGYRFIDCRGDCRSPAQPGQS</sequence>
<dbReference type="Gene3D" id="6.10.250.690">
    <property type="match status" value="1"/>
</dbReference>
<dbReference type="PANTHER" id="PTHR48111:SF50">
    <property type="entry name" value="KDP OPERON TRANSCRIPTIONAL REGULATORY PROTEIN KDPE"/>
    <property type="match status" value="1"/>
</dbReference>
<evidence type="ECO:0000256" key="2">
    <source>
        <dbReference type="PROSITE-ProRule" id="PRU00169"/>
    </source>
</evidence>
<feature type="DNA-binding region" description="OmpR/PhoB-type" evidence="3">
    <location>
        <begin position="132"/>
        <end position="231"/>
    </location>
</feature>
<accession>A0ABV4BI03</accession>
<dbReference type="InterPro" id="IPR001867">
    <property type="entry name" value="OmpR/PhoB-type_DNA-bd"/>
</dbReference>
<dbReference type="PROSITE" id="PS50110">
    <property type="entry name" value="RESPONSE_REGULATORY"/>
    <property type="match status" value="1"/>
</dbReference>
<dbReference type="RefSeq" id="WP_369667299.1">
    <property type="nucleotide sequence ID" value="NZ_JBDKXB010000013.1"/>
</dbReference>
<protein>
    <submittedName>
        <fullName evidence="6">Response regulator</fullName>
    </submittedName>
</protein>
<dbReference type="SMART" id="SM00862">
    <property type="entry name" value="Trans_reg_C"/>
    <property type="match status" value="1"/>
</dbReference>
<dbReference type="Proteomes" id="UP001564408">
    <property type="component" value="Unassembled WGS sequence"/>
</dbReference>
<evidence type="ECO:0000313" key="6">
    <source>
        <dbReference type="EMBL" id="MEY6432913.1"/>
    </source>
</evidence>
<evidence type="ECO:0000256" key="1">
    <source>
        <dbReference type="ARBA" id="ARBA00023125"/>
    </source>
</evidence>
<dbReference type="PANTHER" id="PTHR48111">
    <property type="entry name" value="REGULATOR OF RPOS"/>
    <property type="match status" value="1"/>
</dbReference>
<dbReference type="CDD" id="cd17620">
    <property type="entry name" value="REC_OmpR_KdpE-like"/>
    <property type="match status" value="1"/>
</dbReference>
<dbReference type="CDD" id="cd00383">
    <property type="entry name" value="trans_reg_C"/>
    <property type="match status" value="1"/>
</dbReference>
<comment type="caution">
    <text evidence="6">The sequence shown here is derived from an EMBL/GenBank/DDBJ whole genome shotgun (WGS) entry which is preliminary data.</text>
</comment>
<evidence type="ECO:0000259" key="4">
    <source>
        <dbReference type="PROSITE" id="PS50110"/>
    </source>
</evidence>
<dbReference type="Gene3D" id="3.40.50.2300">
    <property type="match status" value="1"/>
</dbReference>
<feature type="domain" description="OmpR/PhoB-type" evidence="5">
    <location>
        <begin position="132"/>
        <end position="231"/>
    </location>
</feature>
<dbReference type="InterPro" id="IPR011006">
    <property type="entry name" value="CheY-like_superfamily"/>
</dbReference>
<keyword evidence="2" id="KW-0597">Phosphoprotein</keyword>
<dbReference type="SUPFAM" id="SSF52172">
    <property type="entry name" value="CheY-like"/>
    <property type="match status" value="1"/>
</dbReference>
<keyword evidence="7" id="KW-1185">Reference proteome</keyword>
<dbReference type="PROSITE" id="PS51755">
    <property type="entry name" value="OMPR_PHOB"/>
    <property type="match status" value="1"/>
</dbReference>
<organism evidence="6 7">
    <name type="scientific">Thioalkalicoccus limnaeus</name>
    <dbReference type="NCBI Taxonomy" id="120681"/>
    <lineage>
        <taxon>Bacteria</taxon>
        <taxon>Pseudomonadati</taxon>
        <taxon>Pseudomonadota</taxon>
        <taxon>Gammaproteobacteria</taxon>
        <taxon>Chromatiales</taxon>
        <taxon>Chromatiaceae</taxon>
        <taxon>Thioalkalicoccus</taxon>
    </lineage>
</organism>
<dbReference type="Pfam" id="PF00486">
    <property type="entry name" value="Trans_reg_C"/>
    <property type="match status" value="1"/>
</dbReference>
<reference evidence="6 7" key="1">
    <citation type="submission" date="2024-05" db="EMBL/GenBank/DDBJ databases">
        <title>Genome Sequence and Characterization of the New Strain Purple Sulfur Bacterium of Genus Thioalkalicoccus.</title>
        <authorList>
            <person name="Bryantseva I.A."/>
            <person name="Kyndt J.A."/>
            <person name="Imhoff J.F."/>
        </authorList>
    </citation>
    <scope>NUCLEOTIDE SEQUENCE [LARGE SCALE GENOMIC DNA]</scope>
    <source>
        <strain evidence="6 7">Um2</strain>
    </source>
</reference>
<dbReference type="InterPro" id="IPR001789">
    <property type="entry name" value="Sig_transdc_resp-reg_receiver"/>
</dbReference>
<dbReference type="InterPro" id="IPR036388">
    <property type="entry name" value="WH-like_DNA-bd_sf"/>
</dbReference>
<name>A0ABV4BI03_9GAMM</name>